<evidence type="ECO:0000313" key="5">
    <source>
        <dbReference type="Proteomes" id="UP000028411"/>
    </source>
</evidence>
<dbReference type="OrthoDB" id="9797417at2"/>
<comment type="caution">
    <text evidence="4">The sequence shown here is derived from an EMBL/GenBank/DDBJ whole genome shotgun (WGS) entry which is preliminary data.</text>
</comment>
<dbReference type="PANTHER" id="PTHR43800">
    <property type="entry name" value="PEPTIDYL-LYSINE N-ACETYLTRANSFERASE YJAB"/>
    <property type="match status" value="1"/>
</dbReference>
<dbReference type="Proteomes" id="UP000028411">
    <property type="component" value="Unassembled WGS sequence"/>
</dbReference>
<dbReference type="EMBL" id="JFHR01000106">
    <property type="protein sequence ID" value="KEQ51021.1"/>
    <property type="molecule type" value="Genomic_DNA"/>
</dbReference>
<keyword evidence="2" id="KW-0012">Acyltransferase</keyword>
<dbReference type="RefSeq" id="WP_037457437.1">
    <property type="nucleotide sequence ID" value="NZ_JFHR01000106.1"/>
</dbReference>
<dbReference type="NCBIfam" id="NF007807">
    <property type="entry name" value="PRK10514.1"/>
    <property type="match status" value="1"/>
</dbReference>
<dbReference type="Pfam" id="PF13673">
    <property type="entry name" value="Acetyltransf_10"/>
    <property type="match status" value="1"/>
</dbReference>
<keyword evidence="1 4" id="KW-0808">Transferase</keyword>
<evidence type="ECO:0000259" key="3">
    <source>
        <dbReference type="PROSITE" id="PS51186"/>
    </source>
</evidence>
<dbReference type="InterPro" id="IPR000182">
    <property type="entry name" value="GNAT_dom"/>
</dbReference>
<organism evidence="4 5">
    <name type="scientific">Sphingobium chlorophenolicum</name>
    <dbReference type="NCBI Taxonomy" id="46429"/>
    <lineage>
        <taxon>Bacteria</taxon>
        <taxon>Pseudomonadati</taxon>
        <taxon>Pseudomonadota</taxon>
        <taxon>Alphaproteobacteria</taxon>
        <taxon>Sphingomonadales</taxon>
        <taxon>Sphingomonadaceae</taxon>
        <taxon>Sphingobium</taxon>
    </lineage>
</organism>
<dbReference type="PANTHER" id="PTHR43800:SF1">
    <property type="entry name" value="PEPTIDYL-LYSINE N-ACETYLTRANSFERASE YJAB"/>
    <property type="match status" value="1"/>
</dbReference>
<feature type="domain" description="N-acetyltransferase" evidence="3">
    <location>
        <begin position="5"/>
        <end position="146"/>
    </location>
</feature>
<dbReference type="eggNOG" id="COG0456">
    <property type="taxonomic scope" value="Bacteria"/>
</dbReference>
<dbReference type="Gene3D" id="3.40.630.30">
    <property type="match status" value="1"/>
</dbReference>
<evidence type="ECO:0000313" key="4">
    <source>
        <dbReference type="EMBL" id="KEQ51021.1"/>
    </source>
</evidence>
<dbReference type="AlphaFoldDB" id="A0A081R748"/>
<dbReference type="PROSITE" id="PS51186">
    <property type="entry name" value="GNAT"/>
    <property type="match status" value="1"/>
</dbReference>
<protein>
    <submittedName>
        <fullName evidence="4">GCN5-related N-acetyltransferase</fullName>
    </submittedName>
</protein>
<name>A0A081R748_SPHCR</name>
<dbReference type="GO" id="GO:0016747">
    <property type="term" value="F:acyltransferase activity, transferring groups other than amino-acyl groups"/>
    <property type="evidence" value="ECO:0007669"/>
    <property type="project" value="InterPro"/>
</dbReference>
<dbReference type="PATRIC" id="fig|46429.4.peg.4459"/>
<evidence type="ECO:0000256" key="2">
    <source>
        <dbReference type="ARBA" id="ARBA00023315"/>
    </source>
</evidence>
<gene>
    <name evidence="4" type="ORF">BV95_04467</name>
</gene>
<reference evidence="4 5" key="1">
    <citation type="submission" date="2014-02" db="EMBL/GenBank/DDBJ databases">
        <title>Whole genome sequence of Sphingobium chlorophenolicum NBRC 16172.</title>
        <authorList>
            <person name="Gan H.M."/>
            <person name="Gan H.Y."/>
            <person name="Chew T.H."/>
            <person name="Savka M.A."/>
        </authorList>
    </citation>
    <scope>NUCLEOTIDE SEQUENCE [LARGE SCALE GENOMIC DNA]</scope>
    <source>
        <strain evidence="4 5">NBRC 16172</strain>
    </source>
</reference>
<dbReference type="SUPFAM" id="SSF55729">
    <property type="entry name" value="Acyl-CoA N-acyltransferases (Nat)"/>
    <property type="match status" value="1"/>
</dbReference>
<evidence type="ECO:0000256" key="1">
    <source>
        <dbReference type="ARBA" id="ARBA00022679"/>
    </source>
</evidence>
<dbReference type="InterPro" id="IPR016181">
    <property type="entry name" value="Acyl_CoA_acyltransferase"/>
</dbReference>
<sequence length="149" mass="16463">MPGMSSIRPARAADGARLLDIWRKAVDATHDFLTPADRTAIEAEVAAFLPQSPAWLATDTDDQPIGFMLIEGTHMEALFIDPAWHGQGVGRRLVDHALSLHPTLTTDVNEQNDRAIAFYEALSFARTGRSDRDGQGRPYPLIHLRHAPQ</sequence>
<dbReference type="CDD" id="cd04301">
    <property type="entry name" value="NAT_SF"/>
    <property type="match status" value="1"/>
</dbReference>
<accession>A0A081R748</accession>
<proteinExistence type="predicted"/>